<accession>A0A2J6PZQ2</accession>
<keyword evidence="3" id="KW-1185">Reference proteome</keyword>
<proteinExistence type="predicted"/>
<feature type="compositionally biased region" description="Polar residues" evidence="1">
    <location>
        <begin position="163"/>
        <end position="173"/>
    </location>
</feature>
<evidence type="ECO:0000313" key="3">
    <source>
        <dbReference type="Proteomes" id="UP000235672"/>
    </source>
</evidence>
<evidence type="ECO:0000313" key="2">
    <source>
        <dbReference type="EMBL" id="PMD19517.1"/>
    </source>
</evidence>
<evidence type="ECO:0000256" key="1">
    <source>
        <dbReference type="SAM" id="MobiDB-lite"/>
    </source>
</evidence>
<dbReference type="AlphaFoldDB" id="A0A2J6PZQ2"/>
<dbReference type="Proteomes" id="UP000235672">
    <property type="component" value="Unassembled WGS sequence"/>
</dbReference>
<organism evidence="2 3">
    <name type="scientific">Hyaloscypha hepaticicola</name>
    <dbReference type="NCBI Taxonomy" id="2082293"/>
    <lineage>
        <taxon>Eukaryota</taxon>
        <taxon>Fungi</taxon>
        <taxon>Dikarya</taxon>
        <taxon>Ascomycota</taxon>
        <taxon>Pezizomycotina</taxon>
        <taxon>Leotiomycetes</taxon>
        <taxon>Helotiales</taxon>
        <taxon>Hyaloscyphaceae</taxon>
        <taxon>Hyaloscypha</taxon>
    </lineage>
</organism>
<reference evidence="2 3" key="1">
    <citation type="submission" date="2016-05" db="EMBL/GenBank/DDBJ databases">
        <title>A degradative enzymes factory behind the ericoid mycorrhizal symbiosis.</title>
        <authorList>
            <consortium name="DOE Joint Genome Institute"/>
            <person name="Martino E."/>
            <person name="Morin E."/>
            <person name="Grelet G."/>
            <person name="Kuo A."/>
            <person name="Kohler A."/>
            <person name="Daghino S."/>
            <person name="Barry K."/>
            <person name="Choi C."/>
            <person name="Cichocki N."/>
            <person name="Clum A."/>
            <person name="Copeland A."/>
            <person name="Hainaut M."/>
            <person name="Haridas S."/>
            <person name="Labutti K."/>
            <person name="Lindquist E."/>
            <person name="Lipzen A."/>
            <person name="Khouja H.-R."/>
            <person name="Murat C."/>
            <person name="Ohm R."/>
            <person name="Olson A."/>
            <person name="Spatafora J."/>
            <person name="Veneault-Fourrey C."/>
            <person name="Henrissat B."/>
            <person name="Grigoriev I."/>
            <person name="Martin F."/>
            <person name="Perotto S."/>
        </authorList>
    </citation>
    <scope>NUCLEOTIDE SEQUENCE [LARGE SCALE GENOMIC DNA]</scope>
    <source>
        <strain evidence="2 3">UAMH 7357</strain>
    </source>
</reference>
<name>A0A2J6PZQ2_9HELO</name>
<protein>
    <submittedName>
        <fullName evidence="2">Uncharacterized protein</fullName>
    </submittedName>
</protein>
<dbReference type="EMBL" id="KZ613489">
    <property type="protein sequence ID" value="PMD19517.1"/>
    <property type="molecule type" value="Genomic_DNA"/>
</dbReference>
<gene>
    <name evidence="2" type="ORF">NA56DRAFT_750601</name>
</gene>
<sequence>MPFNNFDKRSVLSLFSIVLSFYAASSPCLLFIPRPHLSRSIFLLRNLPNNTQPQASCLSSAIYAPGMGSRKHPKIRWKLQVHHLSSPALLANISTMYSANKNLHKAVPAHQLLRQPSEAGKWKSNIQQFPATKGPYLKILGITLSETHHRSLRQRTLHPSPITEHSATQGCSH</sequence>
<feature type="region of interest" description="Disordered" evidence="1">
    <location>
        <begin position="150"/>
        <end position="173"/>
    </location>
</feature>